<feature type="compositionally biased region" description="Basic and acidic residues" evidence="1">
    <location>
        <begin position="248"/>
        <end position="260"/>
    </location>
</feature>
<dbReference type="InterPro" id="IPR050704">
    <property type="entry name" value="Peptidase_C85-like"/>
</dbReference>
<feature type="compositionally biased region" description="Basic and acidic residues" evidence="1">
    <location>
        <begin position="416"/>
        <end position="443"/>
    </location>
</feature>
<dbReference type="GO" id="GO:0016579">
    <property type="term" value="P:protein deubiquitination"/>
    <property type="evidence" value="ECO:0007669"/>
    <property type="project" value="TreeGrafter"/>
</dbReference>
<dbReference type="VEuPathDB" id="CryptoDB:Cvel_5050"/>
<accession>A0A0G4GQL8</accession>
<dbReference type="GO" id="GO:0004843">
    <property type="term" value="F:cysteine-type deubiquitinase activity"/>
    <property type="evidence" value="ECO:0007669"/>
    <property type="project" value="TreeGrafter"/>
</dbReference>
<gene>
    <name evidence="3" type="ORF">Cvel_5050</name>
</gene>
<feature type="compositionally biased region" description="Basic and acidic residues" evidence="1">
    <location>
        <begin position="303"/>
        <end position="319"/>
    </location>
</feature>
<dbReference type="Gene3D" id="3.90.70.80">
    <property type="match status" value="1"/>
</dbReference>
<name>A0A0G4GQL8_9ALVE</name>
<dbReference type="EMBL" id="CDMZ01001447">
    <property type="protein sequence ID" value="CEM32751.1"/>
    <property type="molecule type" value="Genomic_DNA"/>
</dbReference>
<feature type="compositionally biased region" description="Low complexity" evidence="1">
    <location>
        <begin position="506"/>
        <end position="519"/>
    </location>
</feature>
<protein>
    <recommendedName>
        <fullName evidence="2">OTU domain-containing protein</fullName>
    </recommendedName>
</protein>
<feature type="compositionally biased region" description="Low complexity" evidence="1">
    <location>
        <begin position="361"/>
        <end position="375"/>
    </location>
</feature>
<evidence type="ECO:0000259" key="2">
    <source>
        <dbReference type="PROSITE" id="PS50802"/>
    </source>
</evidence>
<feature type="region of interest" description="Disordered" evidence="1">
    <location>
        <begin position="202"/>
        <end position="738"/>
    </location>
</feature>
<organism evidence="3">
    <name type="scientific">Chromera velia CCMP2878</name>
    <dbReference type="NCBI Taxonomy" id="1169474"/>
    <lineage>
        <taxon>Eukaryota</taxon>
        <taxon>Sar</taxon>
        <taxon>Alveolata</taxon>
        <taxon>Colpodellida</taxon>
        <taxon>Chromeraceae</taxon>
        <taxon>Chromera</taxon>
    </lineage>
</organism>
<dbReference type="InterPro" id="IPR038765">
    <property type="entry name" value="Papain-like_cys_pep_sf"/>
</dbReference>
<dbReference type="Pfam" id="PF02338">
    <property type="entry name" value="OTU"/>
    <property type="match status" value="1"/>
</dbReference>
<dbReference type="SUPFAM" id="SSF54001">
    <property type="entry name" value="Cysteine proteinases"/>
    <property type="match status" value="1"/>
</dbReference>
<feature type="compositionally biased region" description="Low complexity" evidence="1">
    <location>
        <begin position="231"/>
        <end position="247"/>
    </location>
</feature>
<feature type="region of interest" description="Disordered" evidence="1">
    <location>
        <begin position="1"/>
        <end position="46"/>
    </location>
</feature>
<feature type="compositionally biased region" description="Basic and acidic residues" evidence="1">
    <location>
        <begin position="608"/>
        <end position="619"/>
    </location>
</feature>
<feature type="compositionally biased region" description="Gly residues" evidence="1">
    <location>
        <begin position="628"/>
        <end position="639"/>
    </location>
</feature>
<feature type="compositionally biased region" description="Low complexity" evidence="1">
    <location>
        <begin position="320"/>
        <end position="344"/>
    </location>
</feature>
<dbReference type="InterPro" id="IPR003323">
    <property type="entry name" value="OTU_dom"/>
</dbReference>
<feature type="domain" description="OTU" evidence="2">
    <location>
        <begin position="57"/>
        <end position="180"/>
    </location>
</feature>
<dbReference type="AlphaFoldDB" id="A0A0G4GQL8"/>
<feature type="compositionally biased region" description="Low complexity" evidence="1">
    <location>
        <begin position="446"/>
        <end position="472"/>
    </location>
</feature>
<feature type="compositionally biased region" description="Gly residues" evidence="1">
    <location>
        <begin position="568"/>
        <end position="578"/>
    </location>
</feature>
<feature type="compositionally biased region" description="Basic and acidic residues" evidence="1">
    <location>
        <begin position="585"/>
        <end position="595"/>
    </location>
</feature>
<dbReference type="PROSITE" id="PS50802">
    <property type="entry name" value="OTU"/>
    <property type="match status" value="1"/>
</dbReference>
<reference evidence="3" key="1">
    <citation type="submission" date="2014-11" db="EMBL/GenBank/DDBJ databases">
        <authorList>
            <person name="Otto D Thomas"/>
            <person name="Naeem Raeece"/>
        </authorList>
    </citation>
    <scope>NUCLEOTIDE SEQUENCE</scope>
</reference>
<evidence type="ECO:0000313" key="3">
    <source>
        <dbReference type="EMBL" id="CEM32751.1"/>
    </source>
</evidence>
<sequence length="881" mass="91677">MGRKGKPQGNKGRGPPPGKRDKEERKERKKERKEKRAAGGGGGRGRDFDSYISNAGLVVLHMRADGNCLFRSFADQICGQPEQHFEYRETAMAHMKKRADHFKWFMEDDETLEQYIRKMSCPGEWGGQIELQALAEIHGVNVLVHSEVGDTFEMTSFSADRPLVQVSYHGSNHYNSVRLLSEKGTKGAPKLTSLAALLGRKVENGGKGGGSLYVPPESFDDVDEGGEGASEGDAASGSEGEGETASGSRDRKGKGGREMDLETQTGTEATREEQEGEGEPTDASHPEMETEEDGHPSASSSSSHDKDPERRGGEGKQRGGDLAADSASASAPRSLSPSVRASSAHQQRENPPAVQPEAEASADASASSSSSSSSATCQPVPAAPSVQSQPVDLSAEGREGGTSSCDAAEGHTGSLEGKEGGEGGGKQEREADGPLDHPNKAEEAAEPTSASSSSSSSADASSSLDLTSTTPPQDVLLSLPETSKEAGGLPSSSPSMPSILPTDPQETLPADPAAATEPADVCENSGPPLAAESVQADAVAAVGAAEGGEQEGSGKGAEGEGHFCLLQQGGGAAMGGGRSTAAGSERGESQVDETHLAAPPSEAVNPPVEKKDDTQNDRTEEGEEAKTGGAGEPAGGQEGGEGDGDGEEEEEEEVEGDEDREGAGGAQAGARPQVKGPKKGKKQRKAELKKLRQEAAARKALGRKQQAALRSVQAEKREKKASSGGEGSSSTAAASVPAAVPAVDSSVVLTGSAAIANRIKMDVGDIHVRRDLEDTHFVLFGEVSHRQEGNHAGAVSQTTDQREERFLSRGGTTRLEKVQNVGGIATNANLHGLVEGNQTSCDMKRGIDSVLKSENFCTGRRSHHTRLSATLVEKGRPLEKE</sequence>
<feature type="compositionally biased region" description="Acidic residues" evidence="1">
    <location>
        <begin position="640"/>
        <end position="660"/>
    </location>
</feature>
<feature type="compositionally biased region" description="Low complexity" evidence="1">
    <location>
        <begin position="530"/>
        <end position="544"/>
    </location>
</feature>
<feature type="compositionally biased region" description="Basic and acidic residues" evidence="1">
    <location>
        <begin position="685"/>
        <end position="697"/>
    </location>
</feature>
<evidence type="ECO:0000256" key="1">
    <source>
        <dbReference type="SAM" id="MobiDB-lite"/>
    </source>
</evidence>
<proteinExistence type="predicted"/>
<feature type="compositionally biased region" description="Low complexity" evidence="1">
    <location>
        <begin position="728"/>
        <end position="738"/>
    </location>
</feature>
<dbReference type="PANTHER" id="PTHR12419">
    <property type="entry name" value="OTU DOMAIN CONTAINING PROTEIN"/>
    <property type="match status" value="1"/>
</dbReference>
<dbReference type="CDD" id="cd22771">
    <property type="entry name" value="OTU_plant_OTU7-like"/>
    <property type="match status" value="1"/>
</dbReference>